<dbReference type="AlphaFoldDB" id="A0AAV8TUA3"/>
<name>A0AAV8TUA3_9ROSI</name>
<gene>
    <name evidence="1" type="ORF">K2173_007665</name>
</gene>
<evidence type="ECO:0000313" key="2">
    <source>
        <dbReference type="Proteomes" id="UP001159364"/>
    </source>
</evidence>
<sequence length="560" mass="62389">MGVKVAVSTRFQWSQPILPHSTAAYQSLTCSAVSSFSSCCRSGGVYLQRPSLLLRTCSFEHPKSRARHWRGVGRACSASLDAFSDEEFSEKIQELALRFQVSDQDTSNALDSKSEMLCEDSSDSDGAFSCSSIRGESSRRFHLDYVVQPPWIDLHQDPTDDIVIPASIERKANSVELPLSLRIIKRKMQWQEGFIEAGESAYCSVKKAFSSMVFIIRELHSFTLQMREVLLTEDLKDILVRVHNEMHASFVWLFQQVFSHTPTLMVYVMILLANFTVYSVGRNAAIAATPHGSHAARAEIVSAVEIQDQKSPKFDSSTAKTFLVSGSSDKSASVGGFNGGGGKVRPLAGGTEGDWWFVGSDEFRTIDLDGASHLSSLGTKREAESVSGQVSEEELTKWNSLLEEASLMLASMRDESLDQETMQRLVSPITATIESDDYEDYFRTELLYQTGLSQEPGNPLLLANYAQFLYLVGHDYDRAEDYFKSAVGVETRDAEAYNKYATFLWRIRKDLWAAEETFLEAIASDPSNTYHAANYAHFLWNTGGEDTCFPLSSPDTAQEV</sequence>
<dbReference type="InterPro" id="IPR011990">
    <property type="entry name" value="TPR-like_helical_dom_sf"/>
</dbReference>
<accession>A0AAV8TUA3</accession>
<dbReference type="PANTHER" id="PTHR26312:SF132">
    <property type="entry name" value="OS01G0855200 PROTEIN"/>
    <property type="match status" value="1"/>
</dbReference>
<dbReference type="PANTHER" id="PTHR26312">
    <property type="entry name" value="TETRATRICOPEPTIDE REPEAT PROTEIN 5"/>
    <property type="match status" value="1"/>
</dbReference>
<protein>
    <submittedName>
        <fullName evidence="1">Uncharacterized protein</fullName>
    </submittedName>
</protein>
<evidence type="ECO:0000313" key="1">
    <source>
        <dbReference type="EMBL" id="KAJ8769805.1"/>
    </source>
</evidence>
<dbReference type="Proteomes" id="UP001159364">
    <property type="component" value="Linkage Group LG03"/>
</dbReference>
<dbReference type="Gene3D" id="1.25.40.10">
    <property type="entry name" value="Tetratricopeptide repeat domain"/>
    <property type="match status" value="1"/>
</dbReference>
<proteinExistence type="predicted"/>
<dbReference type="EMBL" id="JAIWQS010000003">
    <property type="protein sequence ID" value="KAJ8769805.1"/>
    <property type="molecule type" value="Genomic_DNA"/>
</dbReference>
<keyword evidence="2" id="KW-1185">Reference proteome</keyword>
<comment type="caution">
    <text evidence="1">The sequence shown here is derived from an EMBL/GenBank/DDBJ whole genome shotgun (WGS) entry which is preliminary data.</text>
</comment>
<reference evidence="1 2" key="1">
    <citation type="submission" date="2021-09" db="EMBL/GenBank/DDBJ databases">
        <title>Genomic insights and catalytic innovation underlie evolution of tropane alkaloids biosynthesis.</title>
        <authorList>
            <person name="Wang Y.-J."/>
            <person name="Tian T."/>
            <person name="Huang J.-P."/>
            <person name="Huang S.-X."/>
        </authorList>
    </citation>
    <scope>NUCLEOTIDE SEQUENCE [LARGE SCALE GENOMIC DNA]</scope>
    <source>
        <strain evidence="1">KIB-2018</strain>
        <tissue evidence="1">Leaf</tissue>
    </source>
</reference>
<organism evidence="1 2">
    <name type="scientific">Erythroxylum novogranatense</name>
    <dbReference type="NCBI Taxonomy" id="1862640"/>
    <lineage>
        <taxon>Eukaryota</taxon>
        <taxon>Viridiplantae</taxon>
        <taxon>Streptophyta</taxon>
        <taxon>Embryophyta</taxon>
        <taxon>Tracheophyta</taxon>
        <taxon>Spermatophyta</taxon>
        <taxon>Magnoliopsida</taxon>
        <taxon>eudicotyledons</taxon>
        <taxon>Gunneridae</taxon>
        <taxon>Pentapetalae</taxon>
        <taxon>rosids</taxon>
        <taxon>fabids</taxon>
        <taxon>Malpighiales</taxon>
        <taxon>Erythroxylaceae</taxon>
        <taxon>Erythroxylum</taxon>
    </lineage>
</organism>
<dbReference type="SUPFAM" id="SSF48452">
    <property type="entry name" value="TPR-like"/>
    <property type="match status" value="1"/>
</dbReference>